<gene>
    <name evidence="1" type="ORF">GRS66_005095</name>
</gene>
<protein>
    <recommendedName>
        <fullName evidence="3">YOR352W-like protein</fullName>
    </recommendedName>
</protein>
<evidence type="ECO:0000313" key="1">
    <source>
        <dbReference type="EMBL" id="QID82665.1"/>
    </source>
</evidence>
<accession>A0A6C1E0L8</accession>
<dbReference type="PANTHER" id="PTHR37781:SF1">
    <property type="entry name" value="ADR380WP"/>
    <property type="match status" value="1"/>
</dbReference>
<dbReference type="Proteomes" id="UP000501346">
    <property type="component" value="Chromosome ScXV-ScXI"/>
</dbReference>
<reference evidence="1 2" key="1">
    <citation type="journal article" date="2019" name="BMC Genomics">
        <title>Chromosome level assembly and comparative genome analysis confirm lager-brewing yeasts originated from a single hybridization.</title>
        <authorList>
            <person name="Salazar A.N."/>
            <person name="Gorter de Vries A.R."/>
            <person name="van den Broek M."/>
            <person name="Brouwers N."/>
            <person name="de la Torre Cortes P."/>
            <person name="Kuijpers N.G.A."/>
            <person name="Daran J.G."/>
            <person name="Abeel T."/>
        </authorList>
    </citation>
    <scope>NUCLEOTIDE SEQUENCE [LARGE SCALE GENOMIC DNA]</scope>
    <source>
        <strain evidence="1 2">CBS 1483</strain>
    </source>
</reference>
<name>A0A6C1E0L8_SACPS</name>
<evidence type="ECO:0000313" key="2">
    <source>
        <dbReference type="Proteomes" id="UP000501346"/>
    </source>
</evidence>
<dbReference type="InterPro" id="IPR031349">
    <property type="entry name" value="Tfb6"/>
</dbReference>
<sequence length="343" mass="39261">MSEPNTPLHAQPNEQLDLNNLNDLDEKDIDDLNLDPNSDVEISADSGDVVNSNIDNVIWQRNCNKKRRYHTPEFNDVYNETNNTINDVTMVDDVDDFQPRINVSSPFSSATKLSELLPNDHNGTSHPRRLSMSQQSKFISYVDDQLLQIQRKFVQSRGLNIKNGYASLTPLLQDLKTLVDFVWYSIAHVPNSDYLLQSEEKRHCPDSRNPKDTCGYSSYFGQGSYLIKIADDLIDYVEKFTFKNMEDSEINDTLSKLFKLFFILDRIFVILTDDNDNCKEVPKTSSASKNIAGLNGTDIVRLKGIAERTRVRLPIFLESQGIHGYHYELSKIYEGFLDHANSF</sequence>
<dbReference type="PANTHER" id="PTHR37781">
    <property type="entry name" value="TFIIH COMPLEX SUBUNIT"/>
    <property type="match status" value="1"/>
</dbReference>
<dbReference type="EMBL" id="CP048996">
    <property type="protein sequence ID" value="QID82665.1"/>
    <property type="molecule type" value="Genomic_DNA"/>
</dbReference>
<dbReference type="GO" id="GO:0005675">
    <property type="term" value="C:transcription factor TFIIH holo complex"/>
    <property type="evidence" value="ECO:0007669"/>
    <property type="project" value="TreeGrafter"/>
</dbReference>
<keyword evidence="2" id="KW-1185">Reference proteome</keyword>
<proteinExistence type="predicted"/>
<dbReference type="OrthoDB" id="2567806at2759"/>
<evidence type="ECO:0008006" key="3">
    <source>
        <dbReference type="Google" id="ProtNLM"/>
    </source>
</evidence>
<organism evidence="1 2">
    <name type="scientific">Saccharomyces pastorianus</name>
    <name type="common">Lager yeast</name>
    <name type="synonym">Saccharomyces cerevisiae x Saccharomyces eubayanus</name>
    <dbReference type="NCBI Taxonomy" id="27292"/>
    <lineage>
        <taxon>Eukaryota</taxon>
        <taxon>Fungi</taxon>
        <taxon>Dikarya</taxon>
        <taxon>Ascomycota</taxon>
        <taxon>Saccharomycotina</taxon>
        <taxon>Saccharomycetes</taxon>
        <taxon>Saccharomycetales</taxon>
        <taxon>Saccharomycetaceae</taxon>
        <taxon>Saccharomyces</taxon>
    </lineage>
</organism>
<dbReference type="AlphaFoldDB" id="A0A6C1E0L8"/>
<dbReference type="Pfam" id="PF17110">
    <property type="entry name" value="TFB6"/>
    <property type="match status" value="1"/>
</dbReference>